<proteinExistence type="predicted"/>
<evidence type="ECO:0000313" key="2">
    <source>
        <dbReference type="Proteomes" id="UP000613255"/>
    </source>
</evidence>
<sequence>MTEHELDEILTHRWPLVVRRVMADGSDEWLNGFVRSIAKHGKRPAWRPSDKQWQIMRRLVSELGTAPDRTMELIER</sequence>
<dbReference type="Proteomes" id="UP000613255">
    <property type="component" value="Unassembled WGS sequence"/>
</dbReference>
<reference evidence="1" key="1">
    <citation type="submission" date="2020-12" db="EMBL/GenBank/DDBJ databases">
        <title>Pontibaca salina gen. nov., sp. nov., isolated from marine sediment.</title>
        <authorList>
            <person name="Bo J."/>
            <person name="Wang S."/>
            <person name="Song X."/>
            <person name="Du Z."/>
        </authorList>
    </citation>
    <scope>NUCLEOTIDE SEQUENCE</scope>
    <source>
        <strain evidence="1">S1109L</strain>
    </source>
</reference>
<dbReference type="EMBL" id="JAEIJD010000012">
    <property type="protein sequence ID" value="MBI6630712.1"/>
    <property type="molecule type" value="Genomic_DNA"/>
</dbReference>
<gene>
    <name evidence="1" type="ORF">JAO82_12565</name>
</gene>
<organism evidence="1 2">
    <name type="scientific">Pontibaca salina</name>
    <dbReference type="NCBI Taxonomy" id="2795731"/>
    <lineage>
        <taxon>Bacteria</taxon>
        <taxon>Pseudomonadati</taxon>
        <taxon>Pseudomonadota</taxon>
        <taxon>Alphaproteobacteria</taxon>
        <taxon>Rhodobacterales</taxon>
        <taxon>Roseobacteraceae</taxon>
        <taxon>Pontibaca</taxon>
    </lineage>
</organism>
<keyword evidence="2" id="KW-1185">Reference proteome</keyword>
<comment type="caution">
    <text evidence="1">The sequence shown here is derived from an EMBL/GenBank/DDBJ whole genome shotgun (WGS) entry which is preliminary data.</text>
</comment>
<protein>
    <submittedName>
        <fullName evidence="1">Uncharacterized protein</fullName>
    </submittedName>
</protein>
<accession>A0A934HSQ2</accession>
<dbReference type="AlphaFoldDB" id="A0A934HSQ2"/>
<dbReference type="RefSeq" id="WP_198686733.1">
    <property type="nucleotide sequence ID" value="NZ_JAEIJD010000012.1"/>
</dbReference>
<evidence type="ECO:0000313" key="1">
    <source>
        <dbReference type="EMBL" id="MBI6630712.1"/>
    </source>
</evidence>
<name>A0A934HSQ2_9RHOB</name>